<feature type="transmembrane region" description="Helical" evidence="1">
    <location>
        <begin position="115"/>
        <end position="132"/>
    </location>
</feature>
<keyword evidence="1" id="KW-0812">Transmembrane</keyword>
<proteinExistence type="predicted"/>
<keyword evidence="3" id="KW-1185">Reference proteome</keyword>
<evidence type="ECO:0000256" key="1">
    <source>
        <dbReference type="SAM" id="Phobius"/>
    </source>
</evidence>
<comment type="caution">
    <text evidence="2">The sequence shown here is derived from an EMBL/GenBank/DDBJ whole genome shotgun (WGS) entry which is preliminary data.</text>
</comment>
<feature type="transmembrane region" description="Helical" evidence="1">
    <location>
        <begin position="41"/>
        <end position="63"/>
    </location>
</feature>
<evidence type="ECO:0000313" key="2">
    <source>
        <dbReference type="EMBL" id="RJT87065.1"/>
    </source>
</evidence>
<keyword evidence="1" id="KW-0472">Membrane</keyword>
<keyword evidence="1" id="KW-1133">Transmembrane helix</keyword>
<protein>
    <submittedName>
        <fullName evidence="2">Uncharacterized protein</fullName>
    </submittedName>
</protein>
<reference evidence="2 3" key="1">
    <citation type="submission" date="2018-09" db="EMBL/GenBank/DDBJ databases">
        <title>Novel species of Cryobacterium.</title>
        <authorList>
            <person name="Liu Q."/>
            <person name="Xin Y.-H."/>
        </authorList>
    </citation>
    <scope>NUCLEOTIDE SEQUENCE [LARGE SCALE GENOMIC DNA]</scope>
    <source>
        <strain evidence="2 3">Hh39</strain>
    </source>
</reference>
<organism evidence="2 3">
    <name type="scientific">Cryobacterium melibiosiphilum</name>
    <dbReference type="NCBI Taxonomy" id="995039"/>
    <lineage>
        <taxon>Bacteria</taxon>
        <taxon>Bacillati</taxon>
        <taxon>Actinomycetota</taxon>
        <taxon>Actinomycetes</taxon>
        <taxon>Micrococcales</taxon>
        <taxon>Microbacteriaceae</taxon>
        <taxon>Cryobacterium</taxon>
    </lineage>
</organism>
<evidence type="ECO:0000313" key="3">
    <source>
        <dbReference type="Proteomes" id="UP000272015"/>
    </source>
</evidence>
<gene>
    <name evidence="2" type="ORF">D6T64_16665</name>
</gene>
<name>A0A3A5MD14_9MICO</name>
<feature type="transmembrane region" description="Helical" evidence="1">
    <location>
        <begin position="163"/>
        <end position="187"/>
    </location>
</feature>
<accession>A0A3A5MD14</accession>
<dbReference type="Proteomes" id="UP000272015">
    <property type="component" value="Unassembled WGS sequence"/>
</dbReference>
<sequence length="202" mass="20456">MPQMSRWTRVGRGSLTASVAVLLAALSHLAAGGTAPALLGIVVALAFAVPVSVLLAGRTLSLFRLSLAVGVSQLLLHALFGLGAASPSALSIAGHHGLVTVAADSASVAALHSGGAMWLAHGLAALLTVVALRRGERAACALLQFAQTQLRTVLIAFSGNLPVLIPLAAVRTALVSAIVPTLLAVLLSPMRHRGPPQVQTAF</sequence>
<dbReference type="EMBL" id="QZVS01000092">
    <property type="protein sequence ID" value="RJT87065.1"/>
    <property type="molecule type" value="Genomic_DNA"/>
</dbReference>
<dbReference type="AlphaFoldDB" id="A0A3A5MD14"/>